<protein>
    <recommendedName>
        <fullName evidence="5">CCHC-type domain-containing protein</fullName>
    </recommendedName>
</protein>
<evidence type="ECO:0000256" key="1">
    <source>
        <dbReference type="SAM" id="Coils"/>
    </source>
</evidence>
<dbReference type="STRING" id="1658174.A0A1J9QTD2"/>
<sequence length="386" mass="43297">MTPMVLRYTFDRGAEKAGILQSQDVRWKYPMRPCAKKTITKVQRSVFGCGLYIFLCVGTCHSSQPSPNQVSSQEGCEELKANQKELIRQNSSLKDEITALRAQASITSLSGMNGEPSTPSSTSTPASTKADRKDPLLCICISAAQTSDLMDYGRSLTRYLLMKEVKARITDTLQKNTPTEEVKIIRVGTIKTGYIICFWDEAFKDTASVNEGWLRNLGNQTKLVRPRFGVVVHRTPTHEVDTEDKPQSMKKITEENELAKKGYKVEEIAWLKKRESTLCASASLGIWFDSAEAAEWAVNNGMVFGHRYIGSIEAYQIKKKRCHRCLTFGHLAWNCKERLRCGFCTREHNTANCPRESTPKCADCAQRHPTGATECKSRANITSLQC</sequence>
<evidence type="ECO:0000313" key="4">
    <source>
        <dbReference type="Proteomes" id="UP000242791"/>
    </source>
</evidence>
<feature type="region of interest" description="Disordered" evidence="2">
    <location>
        <begin position="108"/>
        <end position="130"/>
    </location>
</feature>
<evidence type="ECO:0008006" key="5">
    <source>
        <dbReference type="Google" id="ProtNLM"/>
    </source>
</evidence>
<keyword evidence="4" id="KW-1185">Reference proteome</keyword>
<reference evidence="3 4" key="1">
    <citation type="submission" date="2015-08" db="EMBL/GenBank/DDBJ databases">
        <title>Emmonsia species relationships and genome sequence.</title>
        <authorList>
            <person name="Cuomo C.A."/>
            <person name="Schwartz I.S."/>
            <person name="Kenyon C."/>
            <person name="De Hoog G.S."/>
            <person name="Govender N.P."/>
            <person name="Botha A."/>
            <person name="Moreno L."/>
            <person name="De Vries M."/>
            <person name="Munoz J.F."/>
            <person name="Stielow J.B."/>
        </authorList>
    </citation>
    <scope>NUCLEOTIDE SEQUENCE [LARGE SCALE GENOMIC DNA]</scope>
    <source>
        <strain evidence="3 4">EI222</strain>
    </source>
</reference>
<dbReference type="EMBL" id="LGTZ01000782">
    <property type="protein sequence ID" value="OJD23483.1"/>
    <property type="molecule type" value="Genomic_DNA"/>
</dbReference>
<proteinExistence type="predicted"/>
<feature type="compositionally biased region" description="Low complexity" evidence="2">
    <location>
        <begin position="116"/>
        <end position="128"/>
    </location>
</feature>
<accession>A0A1J9QTD2</accession>
<organism evidence="3 4">
    <name type="scientific">Blastomyces percursus</name>
    <dbReference type="NCBI Taxonomy" id="1658174"/>
    <lineage>
        <taxon>Eukaryota</taxon>
        <taxon>Fungi</taxon>
        <taxon>Dikarya</taxon>
        <taxon>Ascomycota</taxon>
        <taxon>Pezizomycotina</taxon>
        <taxon>Eurotiomycetes</taxon>
        <taxon>Eurotiomycetidae</taxon>
        <taxon>Onygenales</taxon>
        <taxon>Ajellomycetaceae</taxon>
        <taxon>Blastomyces</taxon>
    </lineage>
</organism>
<dbReference type="AlphaFoldDB" id="A0A1J9QTD2"/>
<evidence type="ECO:0000313" key="3">
    <source>
        <dbReference type="EMBL" id="OJD23483.1"/>
    </source>
</evidence>
<dbReference type="VEuPathDB" id="FungiDB:ACJ73_05157"/>
<comment type="caution">
    <text evidence="3">The sequence shown here is derived from an EMBL/GenBank/DDBJ whole genome shotgun (WGS) entry which is preliminary data.</text>
</comment>
<evidence type="ECO:0000256" key="2">
    <source>
        <dbReference type="SAM" id="MobiDB-lite"/>
    </source>
</evidence>
<dbReference type="Proteomes" id="UP000242791">
    <property type="component" value="Unassembled WGS sequence"/>
</dbReference>
<keyword evidence="1" id="KW-0175">Coiled coil</keyword>
<name>A0A1J9QTD2_9EURO</name>
<gene>
    <name evidence="3" type="ORF">ACJ73_05157</name>
</gene>
<dbReference type="OrthoDB" id="4509126at2759"/>
<feature type="coiled-coil region" evidence="1">
    <location>
        <begin position="76"/>
        <end position="103"/>
    </location>
</feature>